<sequence>MLYGPDLRDDSRQTLFLYGLDDNQQKQSEVVVFWNADGEFHCPVQNCRIYYSCKNARQQLSLHWGYHEQCKNIRREGLGSMLKAEATKTAEQGCFVFKSPLRKKTLEFEVSDSEEEDSEDSDDTDKGESQLRTTPETASLPEQPVCKLRQNVQTSPAAGQSSKNQDSDLRGKVLGDRVVLPLCGLVNTATNFRRGEIVVFKNEDGAFYCPLYGCGYSDTRQAGAQLVFHWSFHQRGPEPVTEMMRRMRRDVCLPNGDTYFRFIFDSDVYRKNPDKQPPNTPAAVARSFGPPKDFDQYIFLKKNPDVVASCNIPSKPNVVQISATVAEGRTNKTEDGSERPATSQTSSPQTEDHSTPHISTQNEQLARKRKAESMTEQLREELREKYKRCITDKMLRTMTEKSNHDVNFEEGLQNLRKVREWFEEGMKMLRDADKL</sequence>
<evidence type="ECO:0000313" key="2">
    <source>
        <dbReference type="EMBL" id="RPA73456.1"/>
    </source>
</evidence>
<evidence type="ECO:0000256" key="1">
    <source>
        <dbReference type="SAM" id="MobiDB-lite"/>
    </source>
</evidence>
<name>A0A3N4HKN0_ASCIM</name>
<gene>
    <name evidence="2" type="ORF">BJ508DRAFT_313770</name>
</gene>
<feature type="region of interest" description="Disordered" evidence="1">
    <location>
        <begin position="325"/>
        <end position="377"/>
    </location>
</feature>
<feature type="compositionally biased region" description="Basic and acidic residues" evidence="1">
    <location>
        <begin position="329"/>
        <end position="338"/>
    </location>
</feature>
<dbReference type="Proteomes" id="UP000275078">
    <property type="component" value="Unassembled WGS sequence"/>
</dbReference>
<dbReference type="AlphaFoldDB" id="A0A3N4HKN0"/>
<organism evidence="2 3">
    <name type="scientific">Ascobolus immersus RN42</name>
    <dbReference type="NCBI Taxonomy" id="1160509"/>
    <lineage>
        <taxon>Eukaryota</taxon>
        <taxon>Fungi</taxon>
        <taxon>Dikarya</taxon>
        <taxon>Ascomycota</taxon>
        <taxon>Pezizomycotina</taxon>
        <taxon>Pezizomycetes</taxon>
        <taxon>Pezizales</taxon>
        <taxon>Ascobolaceae</taxon>
        <taxon>Ascobolus</taxon>
    </lineage>
</organism>
<feature type="compositionally biased region" description="Polar residues" evidence="1">
    <location>
        <begin position="340"/>
        <end position="349"/>
    </location>
</feature>
<protein>
    <submittedName>
        <fullName evidence="2">Uncharacterized protein</fullName>
    </submittedName>
</protein>
<reference evidence="2 3" key="1">
    <citation type="journal article" date="2018" name="Nat. Ecol. Evol.">
        <title>Pezizomycetes genomes reveal the molecular basis of ectomycorrhizal truffle lifestyle.</title>
        <authorList>
            <person name="Murat C."/>
            <person name="Payen T."/>
            <person name="Noel B."/>
            <person name="Kuo A."/>
            <person name="Morin E."/>
            <person name="Chen J."/>
            <person name="Kohler A."/>
            <person name="Krizsan K."/>
            <person name="Balestrini R."/>
            <person name="Da Silva C."/>
            <person name="Montanini B."/>
            <person name="Hainaut M."/>
            <person name="Levati E."/>
            <person name="Barry K.W."/>
            <person name="Belfiori B."/>
            <person name="Cichocki N."/>
            <person name="Clum A."/>
            <person name="Dockter R.B."/>
            <person name="Fauchery L."/>
            <person name="Guy J."/>
            <person name="Iotti M."/>
            <person name="Le Tacon F."/>
            <person name="Lindquist E.A."/>
            <person name="Lipzen A."/>
            <person name="Malagnac F."/>
            <person name="Mello A."/>
            <person name="Molinier V."/>
            <person name="Miyauchi S."/>
            <person name="Poulain J."/>
            <person name="Riccioni C."/>
            <person name="Rubini A."/>
            <person name="Sitrit Y."/>
            <person name="Splivallo R."/>
            <person name="Traeger S."/>
            <person name="Wang M."/>
            <person name="Zifcakova L."/>
            <person name="Wipf D."/>
            <person name="Zambonelli A."/>
            <person name="Paolocci F."/>
            <person name="Nowrousian M."/>
            <person name="Ottonello S."/>
            <person name="Baldrian P."/>
            <person name="Spatafora J.W."/>
            <person name="Henrissat B."/>
            <person name="Nagy L.G."/>
            <person name="Aury J.M."/>
            <person name="Wincker P."/>
            <person name="Grigoriev I.V."/>
            <person name="Bonfante P."/>
            <person name="Martin F.M."/>
        </authorList>
    </citation>
    <scope>NUCLEOTIDE SEQUENCE [LARGE SCALE GENOMIC DNA]</scope>
    <source>
        <strain evidence="2 3">RN42</strain>
    </source>
</reference>
<feature type="region of interest" description="Disordered" evidence="1">
    <location>
        <begin position="108"/>
        <end position="145"/>
    </location>
</feature>
<proteinExistence type="predicted"/>
<keyword evidence="3" id="KW-1185">Reference proteome</keyword>
<accession>A0A3N4HKN0</accession>
<dbReference type="EMBL" id="ML119820">
    <property type="protein sequence ID" value="RPA73456.1"/>
    <property type="molecule type" value="Genomic_DNA"/>
</dbReference>
<evidence type="ECO:0000313" key="3">
    <source>
        <dbReference type="Proteomes" id="UP000275078"/>
    </source>
</evidence>
<feature type="compositionally biased region" description="Acidic residues" evidence="1">
    <location>
        <begin position="109"/>
        <end position="123"/>
    </location>
</feature>